<dbReference type="RefSeq" id="WP_128692671.1">
    <property type="nucleotide sequence ID" value="NZ_LHQS01000001.1"/>
</dbReference>
<dbReference type="PROSITE" id="PS50850">
    <property type="entry name" value="MFS"/>
    <property type="match status" value="1"/>
</dbReference>
<dbReference type="Pfam" id="PF07690">
    <property type="entry name" value="MFS_1"/>
    <property type="match status" value="2"/>
</dbReference>
<comment type="caution">
    <text evidence="8">The sequence shown here is derived from an EMBL/GenBank/DDBJ whole genome shotgun (WGS) entry which is preliminary data.</text>
</comment>
<name>A0A498H2D4_9EURY</name>
<keyword evidence="3 6" id="KW-0812">Transmembrane</keyword>
<dbReference type="OrthoDB" id="341449at2157"/>
<feature type="transmembrane region" description="Helical" evidence="6">
    <location>
        <begin position="81"/>
        <end position="102"/>
    </location>
</feature>
<feature type="transmembrane region" description="Helical" evidence="6">
    <location>
        <begin position="259"/>
        <end position="277"/>
    </location>
</feature>
<keyword evidence="9" id="KW-1185">Reference proteome</keyword>
<feature type="transmembrane region" description="Helical" evidence="6">
    <location>
        <begin position="193"/>
        <end position="212"/>
    </location>
</feature>
<keyword evidence="2" id="KW-0813">Transport</keyword>
<feature type="transmembrane region" description="Helical" evidence="6">
    <location>
        <begin position="324"/>
        <end position="342"/>
    </location>
</feature>
<dbReference type="InterPro" id="IPR011701">
    <property type="entry name" value="MFS"/>
</dbReference>
<dbReference type="InterPro" id="IPR005829">
    <property type="entry name" value="Sugar_transporter_CS"/>
</dbReference>
<evidence type="ECO:0000256" key="3">
    <source>
        <dbReference type="ARBA" id="ARBA00022692"/>
    </source>
</evidence>
<feature type="transmembrane region" description="Helical" evidence="6">
    <location>
        <begin position="412"/>
        <end position="432"/>
    </location>
</feature>
<feature type="transmembrane region" description="Helical" evidence="6">
    <location>
        <begin position="48"/>
        <end position="69"/>
    </location>
</feature>
<evidence type="ECO:0000256" key="1">
    <source>
        <dbReference type="ARBA" id="ARBA00004141"/>
    </source>
</evidence>
<feature type="transmembrane region" description="Helical" evidence="6">
    <location>
        <begin position="166"/>
        <end position="187"/>
    </location>
</feature>
<feature type="transmembrane region" description="Helical" evidence="6">
    <location>
        <begin position="16"/>
        <end position="42"/>
    </location>
</feature>
<evidence type="ECO:0000256" key="4">
    <source>
        <dbReference type="ARBA" id="ARBA00022989"/>
    </source>
</evidence>
<dbReference type="SUPFAM" id="SSF103473">
    <property type="entry name" value="MFS general substrate transporter"/>
    <property type="match status" value="1"/>
</dbReference>
<evidence type="ECO:0000256" key="5">
    <source>
        <dbReference type="ARBA" id="ARBA00023136"/>
    </source>
</evidence>
<dbReference type="Proteomes" id="UP000290932">
    <property type="component" value="Unassembled WGS sequence"/>
</dbReference>
<dbReference type="AlphaFoldDB" id="A0A498H2D4"/>
<dbReference type="InterPro" id="IPR020846">
    <property type="entry name" value="MFS_dom"/>
</dbReference>
<dbReference type="GO" id="GO:0022857">
    <property type="term" value="F:transmembrane transporter activity"/>
    <property type="evidence" value="ECO:0007669"/>
    <property type="project" value="InterPro"/>
</dbReference>
<feature type="transmembrane region" description="Helical" evidence="6">
    <location>
        <begin position="348"/>
        <end position="371"/>
    </location>
</feature>
<feature type="transmembrane region" description="Helical" evidence="6">
    <location>
        <begin position="114"/>
        <end position="133"/>
    </location>
</feature>
<dbReference type="InterPro" id="IPR036259">
    <property type="entry name" value="MFS_trans_sf"/>
</dbReference>
<proteinExistence type="predicted"/>
<dbReference type="EMBL" id="LHQS01000001">
    <property type="protein sequence ID" value="RXE56923.1"/>
    <property type="molecule type" value="Genomic_DNA"/>
</dbReference>
<protein>
    <submittedName>
        <fullName evidence="8">MFS transporter</fullName>
    </submittedName>
</protein>
<dbReference type="PANTHER" id="PTHR23504:SF15">
    <property type="entry name" value="MAJOR FACILITATOR SUPERFAMILY (MFS) PROFILE DOMAIN-CONTAINING PROTEIN"/>
    <property type="match status" value="1"/>
</dbReference>
<feature type="domain" description="Major facilitator superfamily (MFS) profile" evidence="7">
    <location>
        <begin position="15"/>
        <end position="436"/>
    </location>
</feature>
<dbReference type="CDD" id="cd17330">
    <property type="entry name" value="MFS_SLC46_TetA_like"/>
    <property type="match status" value="1"/>
</dbReference>
<organism evidence="8 9">
    <name type="scientific">Methanoculleus taiwanensis</name>
    <dbReference type="NCBI Taxonomy" id="1550565"/>
    <lineage>
        <taxon>Archaea</taxon>
        <taxon>Methanobacteriati</taxon>
        <taxon>Methanobacteriota</taxon>
        <taxon>Stenosarchaea group</taxon>
        <taxon>Methanomicrobia</taxon>
        <taxon>Methanomicrobiales</taxon>
        <taxon>Methanomicrobiaceae</taxon>
        <taxon>Methanoculleus</taxon>
    </lineage>
</organism>
<evidence type="ECO:0000256" key="6">
    <source>
        <dbReference type="SAM" id="Phobius"/>
    </source>
</evidence>
<accession>A0A498H2D4</accession>
<comment type="subcellular location">
    <subcellularLocation>
        <location evidence="1">Membrane</location>
        <topology evidence="1">Multi-pass membrane protein</topology>
    </subcellularLocation>
</comment>
<evidence type="ECO:0000313" key="9">
    <source>
        <dbReference type="Proteomes" id="UP000290932"/>
    </source>
</evidence>
<dbReference type="GO" id="GO:0016020">
    <property type="term" value="C:membrane"/>
    <property type="evidence" value="ECO:0007669"/>
    <property type="project" value="UniProtKB-SubCell"/>
</dbReference>
<evidence type="ECO:0000256" key="2">
    <source>
        <dbReference type="ARBA" id="ARBA00022448"/>
    </source>
</evidence>
<dbReference type="Gene3D" id="1.20.1250.20">
    <property type="entry name" value="MFS general substrate transporter like domains"/>
    <property type="match status" value="1"/>
</dbReference>
<keyword evidence="4 6" id="KW-1133">Transmembrane helix</keyword>
<sequence>MPPQPDEPGNVPAKTLYPLFAVSFIGSLGFSIVLPFLVFLVTDFGGNALVYGLLGSTYPAFQLIGAPLLGRASDVYGRKKILLLSQAGTLASWCIFLAALFLPIVPLAAVDSGLLGAFTLTLPLLVLFVARALDGITGGNVSVANAYLADVTVDAERNRNYGRMSVASNVGFILGPALAALLGATRYGQVPPVLVALVIALIGVVIIIVWLPERRPCPITEKPEKTAIRTAFGQEQKECYRLEGERDLSIRGVFRLSHVPYILLLYFLIFLGFNIYYTAFPAYAAGPLAWTSTTLGLYLAAVSAMMAFVQGPVLSHLSDRISEGYLIVAGSAILGVNFILLATGNLALIYLAAVFIAVGNGLMWPSTLSALSKLAGKRYQGAVQGVAGSAGSLASIVGLIAGGILYEQFGAGAFLITAGVIYLVFFLALRVLTFRRVQEEGTAAGT</sequence>
<gene>
    <name evidence="8" type="ORF">ABH15_01890</name>
</gene>
<feature type="transmembrane region" description="Helical" evidence="6">
    <location>
        <begin position="383"/>
        <end position="406"/>
    </location>
</feature>
<feature type="transmembrane region" description="Helical" evidence="6">
    <location>
        <begin position="297"/>
        <end position="317"/>
    </location>
</feature>
<evidence type="ECO:0000313" key="8">
    <source>
        <dbReference type="EMBL" id="RXE56923.1"/>
    </source>
</evidence>
<dbReference type="PROSITE" id="PS00216">
    <property type="entry name" value="SUGAR_TRANSPORT_1"/>
    <property type="match status" value="1"/>
</dbReference>
<keyword evidence="5 6" id="KW-0472">Membrane</keyword>
<dbReference type="PANTHER" id="PTHR23504">
    <property type="entry name" value="MAJOR FACILITATOR SUPERFAMILY DOMAIN-CONTAINING PROTEIN 10"/>
    <property type="match status" value="1"/>
</dbReference>
<evidence type="ECO:0000259" key="7">
    <source>
        <dbReference type="PROSITE" id="PS50850"/>
    </source>
</evidence>
<reference evidence="8 9" key="1">
    <citation type="journal article" date="2015" name="Int. J. Syst. Evol. Microbiol.">
        <title>Methanoculleus taiwanensis sp. nov., a methanogen isolated from deep marine sediment at the deformation front area near Taiwan.</title>
        <authorList>
            <person name="Weng C.Y."/>
            <person name="Chen S.C."/>
            <person name="Lai M.C."/>
            <person name="Wu S.Y."/>
            <person name="Lin S."/>
            <person name="Yang T.F."/>
            <person name="Chen P.C."/>
        </authorList>
    </citation>
    <scope>NUCLEOTIDE SEQUENCE [LARGE SCALE GENOMIC DNA]</scope>
    <source>
        <strain evidence="8 9">CYW4</strain>
    </source>
</reference>